<dbReference type="EMBL" id="JBJKFK010000651">
    <property type="protein sequence ID" value="KAL3315855.1"/>
    <property type="molecule type" value="Genomic_DNA"/>
</dbReference>
<sequence length="201" mass="23010">MSSQLARSHTGVNRNEFGEIEIQGDYLTRVGSGPNSMRFLLYHEKVADERLIIYASDFCLRLLADAEWHPNSMPPSQPGKRIDCECCDPQPKYVVCPADYKTTFNAKKPDIYFVLLENAFALTGIVCERDRYVIALQFLDDQTKELVITSNIKMDTATPYTVLKNKVLQSLKDSDNELIEKIFKRIPIGGRRPQQYLAEIR</sequence>
<evidence type="ECO:0000313" key="3">
    <source>
        <dbReference type="Proteomes" id="UP001626550"/>
    </source>
</evidence>
<feature type="domain" description="DUF7041" evidence="1">
    <location>
        <begin position="103"/>
        <end position="181"/>
    </location>
</feature>
<accession>A0ABD2Q8G5</accession>
<dbReference type="AlphaFoldDB" id="A0ABD2Q8G5"/>
<protein>
    <recommendedName>
        <fullName evidence="1">DUF7041 domain-containing protein</fullName>
    </recommendedName>
</protein>
<dbReference type="InterPro" id="IPR055469">
    <property type="entry name" value="DUF7041"/>
</dbReference>
<evidence type="ECO:0000313" key="2">
    <source>
        <dbReference type="EMBL" id="KAL3315855.1"/>
    </source>
</evidence>
<keyword evidence="3" id="KW-1185">Reference proteome</keyword>
<dbReference type="Pfam" id="PF23055">
    <property type="entry name" value="DUF7041"/>
    <property type="match status" value="1"/>
</dbReference>
<gene>
    <name evidence="2" type="ORF">Ciccas_005511</name>
</gene>
<reference evidence="2 3" key="1">
    <citation type="submission" date="2024-11" db="EMBL/GenBank/DDBJ databases">
        <title>Adaptive evolution of stress response genes in parasites aligns with host niche diversity.</title>
        <authorList>
            <person name="Hahn C."/>
            <person name="Resl P."/>
        </authorList>
    </citation>
    <scope>NUCLEOTIDE SEQUENCE [LARGE SCALE GENOMIC DNA]</scope>
    <source>
        <strain evidence="2">EGGRZ-B1_66</strain>
        <tissue evidence="2">Body</tissue>
    </source>
</reference>
<comment type="caution">
    <text evidence="2">The sequence shown here is derived from an EMBL/GenBank/DDBJ whole genome shotgun (WGS) entry which is preliminary data.</text>
</comment>
<organism evidence="2 3">
    <name type="scientific">Cichlidogyrus casuarinus</name>
    <dbReference type="NCBI Taxonomy" id="1844966"/>
    <lineage>
        <taxon>Eukaryota</taxon>
        <taxon>Metazoa</taxon>
        <taxon>Spiralia</taxon>
        <taxon>Lophotrochozoa</taxon>
        <taxon>Platyhelminthes</taxon>
        <taxon>Monogenea</taxon>
        <taxon>Monopisthocotylea</taxon>
        <taxon>Dactylogyridea</taxon>
        <taxon>Ancyrocephalidae</taxon>
        <taxon>Cichlidogyrus</taxon>
    </lineage>
</organism>
<evidence type="ECO:0000259" key="1">
    <source>
        <dbReference type="Pfam" id="PF23055"/>
    </source>
</evidence>
<proteinExistence type="predicted"/>
<dbReference type="Proteomes" id="UP001626550">
    <property type="component" value="Unassembled WGS sequence"/>
</dbReference>
<name>A0ABD2Q8G5_9PLAT</name>